<dbReference type="Proteomes" id="UP001362999">
    <property type="component" value="Unassembled WGS sequence"/>
</dbReference>
<dbReference type="EMBL" id="JAWWNJ010000034">
    <property type="protein sequence ID" value="KAK7024959.1"/>
    <property type="molecule type" value="Genomic_DNA"/>
</dbReference>
<feature type="domain" description="BTB" evidence="2">
    <location>
        <begin position="49"/>
        <end position="115"/>
    </location>
</feature>
<gene>
    <name evidence="3" type="ORF">R3P38DRAFT_2951946</name>
</gene>
<reference evidence="3 4" key="1">
    <citation type="journal article" date="2024" name="J Genomics">
        <title>Draft genome sequencing and assembly of Favolaschia claudopus CIRM-BRFM 2984 isolated from oak limbs.</title>
        <authorList>
            <person name="Navarro D."/>
            <person name="Drula E."/>
            <person name="Chaduli D."/>
            <person name="Cazenave R."/>
            <person name="Ahrendt S."/>
            <person name="Wang J."/>
            <person name="Lipzen A."/>
            <person name="Daum C."/>
            <person name="Barry K."/>
            <person name="Grigoriev I.V."/>
            <person name="Favel A."/>
            <person name="Rosso M.N."/>
            <person name="Martin F."/>
        </authorList>
    </citation>
    <scope>NUCLEOTIDE SEQUENCE [LARGE SCALE GENOMIC DNA]</scope>
    <source>
        <strain evidence="3 4">CIRM-BRFM 2984</strain>
    </source>
</reference>
<protein>
    <recommendedName>
        <fullName evidence="2">BTB domain-containing protein</fullName>
    </recommendedName>
</protein>
<proteinExistence type="predicted"/>
<dbReference type="AlphaFoldDB" id="A0AAW0BH93"/>
<evidence type="ECO:0000313" key="3">
    <source>
        <dbReference type="EMBL" id="KAK7024959.1"/>
    </source>
</evidence>
<accession>A0AAW0BH93</accession>
<dbReference type="CDD" id="cd18186">
    <property type="entry name" value="BTB_POZ_ZBTB_KLHL-like"/>
    <property type="match status" value="1"/>
</dbReference>
<name>A0AAW0BH93_9AGAR</name>
<dbReference type="Pfam" id="PF00651">
    <property type="entry name" value="BTB"/>
    <property type="match status" value="1"/>
</dbReference>
<dbReference type="InterPro" id="IPR011333">
    <property type="entry name" value="SKP1/BTB/POZ_sf"/>
</dbReference>
<dbReference type="SUPFAM" id="SSF54695">
    <property type="entry name" value="POZ domain"/>
    <property type="match status" value="1"/>
</dbReference>
<evidence type="ECO:0000259" key="2">
    <source>
        <dbReference type="PROSITE" id="PS50097"/>
    </source>
</evidence>
<comment type="caution">
    <text evidence="3">The sequence shown here is derived from an EMBL/GenBank/DDBJ whole genome shotgun (WGS) entry which is preliminary data.</text>
</comment>
<evidence type="ECO:0000256" key="1">
    <source>
        <dbReference type="SAM" id="MobiDB-lite"/>
    </source>
</evidence>
<organism evidence="3 4">
    <name type="scientific">Favolaschia claudopus</name>
    <dbReference type="NCBI Taxonomy" id="2862362"/>
    <lineage>
        <taxon>Eukaryota</taxon>
        <taxon>Fungi</taxon>
        <taxon>Dikarya</taxon>
        <taxon>Basidiomycota</taxon>
        <taxon>Agaricomycotina</taxon>
        <taxon>Agaricomycetes</taxon>
        <taxon>Agaricomycetidae</taxon>
        <taxon>Agaricales</taxon>
        <taxon>Marasmiineae</taxon>
        <taxon>Mycenaceae</taxon>
        <taxon>Favolaschia</taxon>
    </lineage>
</organism>
<feature type="region of interest" description="Disordered" evidence="1">
    <location>
        <begin position="1"/>
        <end position="32"/>
    </location>
</feature>
<evidence type="ECO:0000313" key="4">
    <source>
        <dbReference type="Proteomes" id="UP001362999"/>
    </source>
</evidence>
<keyword evidence="4" id="KW-1185">Reference proteome</keyword>
<dbReference type="PROSITE" id="PS50097">
    <property type="entry name" value="BTB"/>
    <property type="match status" value="1"/>
</dbReference>
<sequence length="268" mass="31063">MVDGWLLPPASDEVPQGSSDDEEMLESPQEPTQTVATLNGGRDHMYYLDTITFKVEDSLFKVPRYHFEHGSEIFANMFALPTRNEYPAEGQSDRNPILLQGISSVDFRALLKFLYPLNVKQVMRKQSRWLTKDEWISVLRLSTQWRFLEARTLAIQTLDNNWGNDMGGVQRIILARQFDIATWLRMGYIDLAQRGEAISREEAQQIGFETAFGLSRAREMALERRFKVNEPGSRYLYDENESDFTVDQYVESLFAEEFRLAEQASSEY</sequence>
<dbReference type="Gene3D" id="3.30.710.10">
    <property type="entry name" value="Potassium Channel Kv1.1, Chain A"/>
    <property type="match status" value="1"/>
</dbReference>
<dbReference type="InterPro" id="IPR000210">
    <property type="entry name" value="BTB/POZ_dom"/>
</dbReference>